<evidence type="ECO:0000313" key="12">
    <source>
        <dbReference type="Proteomes" id="UP000030742"/>
    </source>
</evidence>
<keyword evidence="5" id="KW-0325">Glycoprotein</keyword>
<dbReference type="InterPro" id="IPR036179">
    <property type="entry name" value="Ig-like_dom_sf"/>
</dbReference>
<evidence type="ECO:0000256" key="2">
    <source>
        <dbReference type="ARBA" id="ARBA00022729"/>
    </source>
</evidence>
<evidence type="ECO:0000256" key="7">
    <source>
        <dbReference type="SAM" id="MobiDB-lite"/>
    </source>
</evidence>
<dbReference type="OrthoDB" id="643377at2759"/>
<dbReference type="GO" id="GO:0071944">
    <property type="term" value="C:cell periphery"/>
    <property type="evidence" value="ECO:0007669"/>
    <property type="project" value="UniProtKB-ARBA"/>
</dbReference>
<evidence type="ECO:0000256" key="9">
    <source>
        <dbReference type="SAM" id="SignalP"/>
    </source>
</evidence>
<feature type="region of interest" description="Disordered" evidence="7">
    <location>
        <begin position="452"/>
        <end position="480"/>
    </location>
</feature>
<keyword evidence="6" id="KW-0393">Immunoglobulin domain</keyword>
<dbReference type="PANTHER" id="PTHR24366">
    <property type="entry name" value="IG(IMMUNOGLOBULIN) AND LRR(LEUCINE RICH REPEAT) DOMAINS"/>
    <property type="match status" value="1"/>
</dbReference>
<feature type="chain" id="PRO_5004656238" description="Ig-like domain-containing protein" evidence="9">
    <location>
        <begin position="22"/>
        <end position="780"/>
    </location>
</feature>
<dbReference type="SUPFAM" id="SSF52058">
    <property type="entry name" value="L domain-like"/>
    <property type="match status" value="1"/>
</dbReference>
<dbReference type="FunFam" id="3.80.10.10:FF:000082">
    <property type="entry name" value="Leucine-rich repeat-containing 24"/>
    <property type="match status" value="1"/>
</dbReference>
<sequence length="780" mass="86195">MPHAALRLCLIMLCMAPPTSPTECPRTCECKWKSGKESVVCSNANFSTVPPNLDSGTQILDLTENHIANLNNQEFSKAGLVNLQKIFLVKCRLKAIEKYAFQNLINLVELDLSSNLLSAVPSSSFSSTPELRELKLSSNPIYALTAKAFSAVPQLVRLEMSDCKISRIEIQAFLGLEDSLEWLRLDNNKLSQVDSLAFVGLANLHGLELAGNPWNCSCRLREFREWMLGQNVPYDIPPICHSPPRLQKKSWKLLDLDEFACPPKIYATELKARGVEGDNVTLSCSIEGIPRPHVKWAVKNRPINNTSTQVAGLKLFITNEKLSSSELLIRSVESQDAGSYTCAAENKAGKAEAVVLLTIVKKYSEIKFSTTVLLVSVLLGVTLTFLCCLLTACFVSSRKKRLLKWHNPECRREDNYEKIEMKPKIGQRNLNGGVAREDGALVTIARKNGQYSVVPGTDTDHENDEEEESTLEITSPGTSTEKKWANEDEALPACKNPTPAYAIGQDSRDNINRTCSSTYGTSKGLSSAAPTTLSSIWKGQPIYTTTSSIRPVPDVIGHSSFSQTVSSRTQSENGSASDLSELFCTLPRKRDLGRYRSSDSQTALLPESRYGSDSSADSFARRLSIEMQRYPPMEKQKPAGGSLLNLAREEKTLTLSSTPLLDVRGLEHRLSPQLQPSTGSNPYDYHAAQLEKFLEEYRILQKQLTRMKETCDTICQEQLRERVSPSTVANLSAGPSPNASSIQDSVDFKNFENELTKYLMSRSPSAVKGFASGALPNQNL</sequence>
<dbReference type="InterPro" id="IPR003599">
    <property type="entry name" value="Ig_sub"/>
</dbReference>
<dbReference type="InterPro" id="IPR000483">
    <property type="entry name" value="Cys-rich_flank_reg_C"/>
</dbReference>
<dbReference type="InterPro" id="IPR013098">
    <property type="entry name" value="Ig_I-set"/>
</dbReference>
<proteinExistence type="predicted"/>
<keyword evidence="8" id="KW-0812">Transmembrane</keyword>
<dbReference type="Gene3D" id="3.80.10.10">
    <property type="entry name" value="Ribonuclease Inhibitor"/>
    <property type="match status" value="2"/>
</dbReference>
<dbReference type="InterPro" id="IPR007110">
    <property type="entry name" value="Ig-like_dom"/>
</dbReference>
<evidence type="ECO:0000313" key="11">
    <source>
        <dbReference type="EMBL" id="ERL90966.1"/>
    </source>
</evidence>
<feature type="transmembrane region" description="Helical" evidence="8">
    <location>
        <begin position="372"/>
        <end position="395"/>
    </location>
</feature>
<keyword evidence="2 9" id="KW-0732">Signal</keyword>
<dbReference type="FunFam" id="2.60.40.10:FF:000032">
    <property type="entry name" value="palladin isoform X1"/>
    <property type="match status" value="1"/>
</dbReference>
<reference evidence="11 12" key="1">
    <citation type="journal article" date="2013" name="Genome Biol.">
        <title>Draft genome of the mountain pine beetle, Dendroctonus ponderosae Hopkins, a major forest pest.</title>
        <authorList>
            <person name="Keeling C.I."/>
            <person name="Yuen M.M."/>
            <person name="Liao N.Y."/>
            <person name="Docking T.R."/>
            <person name="Chan S.K."/>
            <person name="Taylor G.A."/>
            <person name="Palmquist D.L."/>
            <person name="Jackman S.D."/>
            <person name="Nguyen A."/>
            <person name="Li M."/>
            <person name="Henderson H."/>
            <person name="Janes J.K."/>
            <person name="Zhao Y."/>
            <person name="Pandoh P."/>
            <person name="Moore R."/>
            <person name="Sperling F.A."/>
            <person name="Huber D.P."/>
            <person name="Birol I."/>
            <person name="Jones S.J."/>
            <person name="Bohlmann J."/>
        </authorList>
    </citation>
    <scope>NUCLEOTIDE SEQUENCE</scope>
</reference>
<feature type="compositionally biased region" description="Acidic residues" evidence="7">
    <location>
        <begin position="461"/>
        <end position="470"/>
    </location>
</feature>
<evidence type="ECO:0000256" key="3">
    <source>
        <dbReference type="ARBA" id="ARBA00022737"/>
    </source>
</evidence>
<feature type="region of interest" description="Disordered" evidence="7">
    <location>
        <begin position="594"/>
        <end position="616"/>
    </location>
</feature>
<dbReference type="STRING" id="77166.U4ULB8"/>
<keyword evidence="3" id="KW-0677">Repeat</keyword>
<keyword evidence="8" id="KW-0472">Membrane</keyword>
<dbReference type="SMART" id="SM00409">
    <property type="entry name" value="IG"/>
    <property type="match status" value="1"/>
</dbReference>
<feature type="domain" description="Ig-like" evidence="10">
    <location>
        <begin position="263"/>
        <end position="358"/>
    </location>
</feature>
<dbReference type="SUPFAM" id="SSF48726">
    <property type="entry name" value="Immunoglobulin"/>
    <property type="match status" value="1"/>
</dbReference>
<keyword evidence="4" id="KW-1015">Disulfide bond</keyword>
<dbReference type="PANTHER" id="PTHR24366:SF140">
    <property type="entry name" value="IP22191P"/>
    <property type="match status" value="1"/>
</dbReference>
<evidence type="ECO:0000256" key="8">
    <source>
        <dbReference type="SAM" id="Phobius"/>
    </source>
</evidence>
<dbReference type="SMART" id="SM00082">
    <property type="entry name" value="LRRCT"/>
    <property type="match status" value="1"/>
</dbReference>
<gene>
    <name evidence="11" type="ORF">D910_08308</name>
</gene>
<protein>
    <recommendedName>
        <fullName evidence="10">Ig-like domain-containing protein</fullName>
    </recommendedName>
</protein>
<evidence type="ECO:0000256" key="1">
    <source>
        <dbReference type="ARBA" id="ARBA00022614"/>
    </source>
</evidence>
<dbReference type="Pfam" id="PF13855">
    <property type="entry name" value="LRR_8"/>
    <property type="match status" value="2"/>
</dbReference>
<feature type="signal peptide" evidence="9">
    <location>
        <begin position="1"/>
        <end position="21"/>
    </location>
</feature>
<dbReference type="SMART" id="SM00408">
    <property type="entry name" value="IGc2"/>
    <property type="match status" value="1"/>
</dbReference>
<evidence type="ECO:0000259" key="10">
    <source>
        <dbReference type="PROSITE" id="PS50835"/>
    </source>
</evidence>
<dbReference type="Gene3D" id="2.60.40.10">
    <property type="entry name" value="Immunoglobulins"/>
    <property type="match status" value="1"/>
</dbReference>
<dbReference type="AlphaFoldDB" id="U4ULB8"/>
<organism evidence="11 12">
    <name type="scientific">Dendroctonus ponderosae</name>
    <name type="common">Mountain pine beetle</name>
    <dbReference type="NCBI Taxonomy" id="77166"/>
    <lineage>
        <taxon>Eukaryota</taxon>
        <taxon>Metazoa</taxon>
        <taxon>Ecdysozoa</taxon>
        <taxon>Arthropoda</taxon>
        <taxon>Hexapoda</taxon>
        <taxon>Insecta</taxon>
        <taxon>Pterygota</taxon>
        <taxon>Neoptera</taxon>
        <taxon>Endopterygota</taxon>
        <taxon>Coleoptera</taxon>
        <taxon>Polyphaga</taxon>
        <taxon>Cucujiformia</taxon>
        <taxon>Curculionidae</taxon>
        <taxon>Scolytinae</taxon>
        <taxon>Dendroctonus</taxon>
    </lineage>
</organism>
<dbReference type="Pfam" id="PF07679">
    <property type="entry name" value="I-set"/>
    <property type="match status" value="1"/>
</dbReference>
<keyword evidence="1" id="KW-0433">Leucine-rich repeat</keyword>
<dbReference type="InterPro" id="IPR001611">
    <property type="entry name" value="Leu-rich_rpt"/>
</dbReference>
<evidence type="ECO:0000256" key="5">
    <source>
        <dbReference type="ARBA" id="ARBA00023180"/>
    </source>
</evidence>
<dbReference type="EMBL" id="KB632266">
    <property type="protein sequence ID" value="ERL90966.1"/>
    <property type="molecule type" value="Genomic_DNA"/>
</dbReference>
<accession>U4ULB8</accession>
<evidence type="ECO:0000256" key="6">
    <source>
        <dbReference type="ARBA" id="ARBA00023319"/>
    </source>
</evidence>
<keyword evidence="8" id="KW-1133">Transmembrane helix</keyword>
<evidence type="ECO:0000256" key="4">
    <source>
        <dbReference type="ARBA" id="ARBA00023157"/>
    </source>
</evidence>
<dbReference type="InterPro" id="IPR032675">
    <property type="entry name" value="LRR_dom_sf"/>
</dbReference>
<dbReference type="InterPro" id="IPR003591">
    <property type="entry name" value="Leu-rich_rpt_typical-subtyp"/>
</dbReference>
<dbReference type="SMART" id="SM00369">
    <property type="entry name" value="LRR_TYP"/>
    <property type="match status" value="5"/>
</dbReference>
<dbReference type="PROSITE" id="PS51450">
    <property type="entry name" value="LRR"/>
    <property type="match status" value="2"/>
</dbReference>
<dbReference type="Proteomes" id="UP000030742">
    <property type="component" value="Unassembled WGS sequence"/>
</dbReference>
<dbReference type="PROSITE" id="PS50835">
    <property type="entry name" value="IG_LIKE"/>
    <property type="match status" value="1"/>
</dbReference>
<dbReference type="InterPro" id="IPR003598">
    <property type="entry name" value="Ig_sub2"/>
</dbReference>
<dbReference type="InterPro" id="IPR013783">
    <property type="entry name" value="Ig-like_fold"/>
</dbReference>
<name>U4ULB8_DENPD</name>